<accession>A0A327W0Y0</accession>
<sequence length="128" mass="14558">MKKISQQELEKVMALPPFDRYKYTVKWIADGEVIFILENNAALAMGQLDEHKVIPIWSAAEYAALSKSGDWSDFEVKSISLEAFENTYIPIIAENNYLLDVFPLGDKSGFVVTLGEFLRDLDDELSNY</sequence>
<reference evidence="1 2" key="1">
    <citation type="submission" date="2018-06" db="EMBL/GenBank/DDBJ databases">
        <title>Genomic Encyclopedia of Archaeal and Bacterial Type Strains, Phase II (KMG-II): from individual species to whole genera.</title>
        <authorList>
            <person name="Goeker M."/>
        </authorList>
    </citation>
    <scope>NUCLEOTIDE SEQUENCE [LARGE SCALE GENOMIC DNA]</scope>
    <source>
        <strain evidence="1 2">DSM 29821</strain>
    </source>
</reference>
<organism evidence="1 2">
    <name type="scientific">Chitinophaga dinghuensis</name>
    <dbReference type="NCBI Taxonomy" id="1539050"/>
    <lineage>
        <taxon>Bacteria</taxon>
        <taxon>Pseudomonadati</taxon>
        <taxon>Bacteroidota</taxon>
        <taxon>Chitinophagia</taxon>
        <taxon>Chitinophagales</taxon>
        <taxon>Chitinophagaceae</taxon>
        <taxon>Chitinophaga</taxon>
    </lineage>
</organism>
<dbReference type="AlphaFoldDB" id="A0A327W0Y0"/>
<dbReference type="EMBL" id="QLMA01000004">
    <property type="protein sequence ID" value="RAJ81896.1"/>
    <property type="molecule type" value="Genomic_DNA"/>
</dbReference>
<protein>
    <submittedName>
        <fullName evidence="1">Uncharacterized protein DUF2750</fullName>
    </submittedName>
</protein>
<dbReference type="Proteomes" id="UP000249819">
    <property type="component" value="Unassembled WGS sequence"/>
</dbReference>
<dbReference type="OrthoDB" id="2936081at2"/>
<keyword evidence="2" id="KW-1185">Reference proteome</keyword>
<name>A0A327W0Y0_9BACT</name>
<gene>
    <name evidence="1" type="ORF">CLV59_104121</name>
</gene>
<evidence type="ECO:0000313" key="2">
    <source>
        <dbReference type="Proteomes" id="UP000249819"/>
    </source>
</evidence>
<proteinExistence type="predicted"/>
<evidence type="ECO:0000313" key="1">
    <source>
        <dbReference type="EMBL" id="RAJ81896.1"/>
    </source>
</evidence>
<dbReference type="RefSeq" id="WP_111592460.1">
    <property type="nucleotide sequence ID" value="NZ_QLMA01000004.1"/>
</dbReference>
<dbReference type="Pfam" id="PF11042">
    <property type="entry name" value="DUF2750"/>
    <property type="match status" value="1"/>
</dbReference>
<dbReference type="InterPro" id="IPR021284">
    <property type="entry name" value="DUF2750"/>
</dbReference>
<comment type="caution">
    <text evidence="1">The sequence shown here is derived from an EMBL/GenBank/DDBJ whole genome shotgun (WGS) entry which is preliminary data.</text>
</comment>